<organism evidence="2 3">
    <name type="scientific">Stentor coeruleus</name>
    <dbReference type="NCBI Taxonomy" id="5963"/>
    <lineage>
        <taxon>Eukaryota</taxon>
        <taxon>Sar</taxon>
        <taxon>Alveolata</taxon>
        <taxon>Ciliophora</taxon>
        <taxon>Postciliodesmatophora</taxon>
        <taxon>Heterotrichea</taxon>
        <taxon>Heterotrichida</taxon>
        <taxon>Stentoridae</taxon>
        <taxon>Stentor</taxon>
    </lineage>
</organism>
<gene>
    <name evidence="2" type="ORF">SteCoe_17767</name>
</gene>
<keyword evidence="3" id="KW-1185">Reference proteome</keyword>
<keyword evidence="1" id="KW-0175">Coiled coil</keyword>
<protein>
    <submittedName>
        <fullName evidence="2">Uncharacterized protein</fullName>
    </submittedName>
</protein>
<evidence type="ECO:0000313" key="2">
    <source>
        <dbReference type="EMBL" id="OMJ81716.1"/>
    </source>
</evidence>
<name>A0A1R2BY44_9CILI</name>
<accession>A0A1R2BY44</accession>
<sequence>MDTFELDFSQLVIEKNLKKDIIEAKNLESEIEYQRNKLKKWVEQVLINQEYLIEKIRKYKERYLNELNRNEKLEDELLRYRERFEKTIFTSSPKSESMVVCSSASTPKNYYVQGLENYEEIKANTNKFVRKIEGNCSFVEVMESKMPINKFVKAVKNRNIEMVFLKLLQFTCDVLDRISCYN</sequence>
<feature type="coiled-coil region" evidence="1">
    <location>
        <begin position="24"/>
        <end position="83"/>
    </location>
</feature>
<dbReference type="EMBL" id="MPUH01000369">
    <property type="protein sequence ID" value="OMJ81716.1"/>
    <property type="molecule type" value="Genomic_DNA"/>
</dbReference>
<proteinExistence type="predicted"/>
<dbReference type="Proteomes" id="UP000187209">
    <property type="component" value="Unassembled WGS sequence"/>
</dbReference>
<comment type="caution">
    <text evidence="2">The sequence shown here is derived from an EMBL/GenBank/DDBJ whole genome shotgun (WGS) entry which is preliminary data.</text>
</comment>
<dbReference type="AlphaFoldDB" id="A0A1R2BY44"/>
<evidence type="ECO:0000256" key="1">
    <source>
        <dbReference type="SAM" id="Coils"/>
    </source>
</evidence>
<reference evidence="2 3" key="1">
    <citation type="submission" date="2016-11" db="EMBL/GenBank/DDBJ databases">
        <title>The macronuclear genome of Stentor coeruleus: a giant cell with tiny introns.</title>
        <authorList>
            <person name="Slabodnick M."/>
            <person name="Ruby J.G."/>
            <person name="Reiff S.B."/>
            <person name="Swart E.C."/>
            <person name="Gosai S."/>
            <person name="Prabakaran S."/>
            <person name="Witkowska E."/>
            <person name="Larue G.E."/>
            <person name="Fisher S."/>
            <person name="Freeman R.M."/>
            <person name="Gunawardena J."/>
            <person name="Chu W."/>
            <person name="Stover N.A."/>
            <person name="Gregory B.D."/>
            <person name="Nowacki M."/>
            <person name="Derisi J."/>
            <person name="Roy S.W."/>
            <person name="Marshall W.F."/>
            <person name="Sood P."/>
        </authorList>
    </citation>
    <scope>NUCLEOTIDE SEQUENCE [LARGE SCALE GENOMIC DNA]</scope>
    <source>
        <strain evidence="2">WM001</strain>
    </source>
</reference>
<evidence type="ECO:0000313" key="3">
    <source>
        <dbReference type="Proteomes" id="UP000187209"/>
    </source>
</evidence>